<dbReference type="PhylomeDB" id="A0A0G4HNG6"/>
<feature type="domain" description="Thioredoxin-like fold" evidence="1">
    <location>
        <begin position="48"/>
        <end position="137"/>
    </location>
</feature>
<name>A0A0G4HNG6_9ALVE</name>
<dbReference type="VEuPathDB" id="CryptoDB:Cvel_7642"/>
<dbReference type="InterPro" id="IPR012336">
    <property type="entry name" value="Thioredoxin-like_fold"/>
</dbReference>
<accession>A0A0G4HNG6</accession>
<reference evidence="2" key="1">
    <citation type="submission" date="2014-11" db="EMBL/GenBank/DDBJ databases">
        <authorList>
            <person name="Otto D Thomas"/>
            <person name="Naeem Raeece"/>
        </authorList>
    </citation>
    <scope>NUCLEOTIDE SEQUENCE</scope>
</reference>
<dbReference type="EMBL" id="CDMZ01003280">
    <property type="protein sequence ID" value="CEM45782.1"/>
    <property type="molecule type" value="Genomic_DNA"/>
</dbReference>
<dbReference type="GO" id="GO:0005634">
    <property type="term" value="C:nucleus"/>
    <property type="evidence" value="ECO:0007669"/>
    <property type="project" value="TreeGrafter"/>
</dbReference>
<evidence type="ECO:0000259" key="1">
    <source>
        <dbReference type="Pfam" id="PF13905"/>
    </source>
</evidence>
<evidence type="ECO:0000313" key="2">
    <source>
        <dbReference type="EMBL" id="CEM45782.1"/>
    </source>
</evidence>
<dbReference type="AlphaFoldDB" id="A0A0G4HNG6"/>
<proteinExistence type="predicted"/>
<organism evidence="2">
    <name type="scientific">Chromera velia CCMP2878</name>
    <dbReference type="NCBI Taxonomy" id="1169474"/>
    <lineage>
        <taxon>Eukaryota</taxon>
        <taxon>Sar</taxon>
        <taxon>Alveolata</taxon>
        <taxon>Colpodellida</taxon>
        <taxon>Chromeraceae</taxon>
        <taxon>Chromera</taxon>
    </lineage>
</organism>
<dbReference type="Gene3D" id="3.40.30.10">
    <property type="entry name" value="Glutaredoxin"/>
    <property type="match status" value="1"/>
</dbReference>
<dbReference type="GO" id="GO:0031397">
    <property type="term" value="P:negative regulation of protein ubiquitination"/>
    <property type="evidence" value="ECO:0007669"/>
    <property type="project" value="TreeGrafter"/>
</dbReference>
<dbReference type="Pfam" id="PF13905">
    <property type="entry name" value="Thioredoxin_8"/>
    <property type="match status" value="1"/>
</dbReference>
<dbReference type="PANTHER" id="PTHR46472">
    <property type="entry name" value="NUCLEOREDOXIN"/>
    <property type="match status" value="1"/>
</dbReference>
<dbReference type="SUPFAM" id="SSF52833">
    <property type="entry name" value="Thioredoxin-like"/>
    <property type="match status" value="1"/>
</dbReference>
<dbReference type="GO" id="GO:0030178">
    <property type="term" value="P:negative regulation of Wnt signaling pathway"/>
    <property type="evidence" value="ECO:0007669"/>
    <property type="project" value="TreeGrafter"/>
</dbReference>
<protein>
    <recommendedName>
        <fullName evidence="1">Thioredoxin-like fold domain-containing protein</fullName>
    </recommendedName>
</protein>
<dbReference type="InterPro" id="IPR036249">
    <property type="entry name" value="Thioredoxin-like_sf"/>
</dbReference>
<dbReference type="GO" id="GO:0004791">
    <property type="term" value="F:thioredoxin-disulfide reductase (NADPH) activity"/>
    <property type="evidence" value="ECO:0007669"/>
    <property type="project" value="TreeGrafter"/>
</dbReference>
<gene>
    <name evidence="2" type="ORF">Cvel_7642</name>
</gene>
<dbReference type="PANTHER" id="PTHR46472:SF1">
    <property type="entry name" value="NUCLEOREDOXIN"/>
    <property type="match status" value="1"/>
</dbReference>
<sequence>MSSPTDKKAKQSSSAPFDFLGEFLVKKSASAQERDTMVRSSSLQESEAVALYFSASWSPPCALFTPAFARAFDILKSVKASLSIVYIGYDEDESAWNDYCSRMPWLAVPFSRQDILDQVKKKFNITGIPRIVLLDREASLVSNNVRGGDFFSLDTSRPHVLACWKKIQKLVEQTGTALQR</sequence>